<keyword evidence="3" id="KW-0813">Transport</keyword>
<proteinExistence type="inferred from homology"/>
<keyword evidence="13" id="KW-1185">Reference proteome</keyword>
<feature type="disulfide bond" description="Redox-active" evidence="10">
    <location>
        <begin position="30"/>
        <end position="33"/>
    </location>
</feature>
<dbReference type="PRINTS" id="PR00421">
    <property type="entry name" value="THIOREDOXIN"/>
</dbReference>
<dbReference type="EMBL" id="CP058561">
    <property type="protein sequence ID" value="QUH29298.1"/>
    <property type="molecule type" value="Genomic_DNA"/>
</dbReference>
<evidence type="ECO:0000256" key="4">
    <source>
        <dbReference type="ARBA" id="ARBA00022982"/>
    </source>
</evidence>
<accession>A0A8J8MAF6</accession>
<feature type="site" description="Contributes to redox potential value" evidence="9">
    <location>
        <position position="32"/>
    </location>
</feature>
<organism evidence="12 13">
    <name type="scientific">Vallitalea guaymasensis</name>
    <dbReference type="NCBI Taxonomy" id="1185412"/>
    <lineage>
        <taxon>Bacteria</taxon>
        <taxon>Bacillati</taxon>
        <taxon>Bacillota</taxon>
        <taxon>Clostridia</taxon>
        <taxon>Lachnospirales</taxon>
        <taxon>Vallitaleaceae</taxon>
        <taxon>Vallitalea</taxon>
    </lineage>
</organism>
<dbReference type="Proteomes" id="UP000677305">
    <property type="component" value="Chromosome"/>
</dbReference>
<dbReference type="Pfam" id="PF00085">
    <property type="entry name" value="Thioredoxin"/>
    <property type="match status" value="1"/>
</dbReference>
<dbReference type="OrthoDB" id="9790390at2"/>
<evidence type="ECO:0000256" key="2">
    <source>
        <dbReference type="ARBA" id="ARBA00020570"/>
    </source>
</evidence>
<dbReference type="AlphaFoldDB" id="A0A8J8MAF6"/>
<dbReference type="InterPro" id="IPR036249">
    <property type="entry name" value="Thioredoxin-like_sf"/>
</dbReference>
<dbReference type="SUPFAM" id="SSF52833">
    <property type="entry name" value="Thioredoxin-like"/>
    <property type="match status" value="1"/>
</dbReference>
<evidence type="ECO:0000256" key="6">
    <source>
        <dbReference type="ARBA" id="ARBA00023284"/>
    </source>
</evidence>
<gene>
    <name evidence="12" type="primary">trxA</name>
    <name evidence="12" type="ORF">HYG85_10310</name>
</gene>
<keyword evidence="6 10" id="KW-0676">Redox-active center</keyword>
<dbReference type="Gene3D" id="3.40.30.10">
    <property type="entry name" value="Glutaredoxin"/>
    <property type="match status" value="1"/>
</dbReference>
<feature type="active site" description="Nucleophile" evidence="9">
    <location>
        <position position="33"/>
    </location>
</feature>
<evidence type="ECO:0000259" key="11">
    <source>
        <dbReference type="PROSITE" id="PS51352"/>
    </source>
</evidence>
<evidence type="ECO:0000256" key="7">
    <source>
        <dbReference type="NCBIfam" id="TIGR01068"/>
    </source>
</evidence>
<dbReference type="InterPro" id="IPR005746">
    <property type="entry name" value="Thioredoxin"/>
</dbReference>
<dbReference type="PANTHER" id="PTHR45663">
    <property type="entry name" value="GEO12009P1"/>
    <property type="match status" value="1"/>
</dbReference>
<dbReference type="GO" id="GO:0015035">
    <property type="term" value="F:protein-disulfide reductase activity"/>
    <property type="evidence" value="ECO:0007669"/>
    <property type="project" value="UniProtKB-UniRule"/>
</dbReference>
<comment type="similarity">
    <text evidence="1 8">Belongs to the thioredoxin family.</text>
</comment>
<dbReference type="KEGG" id="vgu:HYG85_10310"/>
<feature type="domain" description="Thioredoxin" evidence="11">
    <location>
        <begin position="1"/>
        <end position="105"/>
    </location>
</feature>
<protein>
    <recommendedName>
        <fullName evidence="2 7">Thioredoxin</fullName>
    </recommendedName>
</protein>
<evidence type="ECO:0000256" key="5">
    <source>
        <dbReference type="ARBA" id="ARBA00023157"/>
    </source>
</evidence>
<dbReference type="PROSITE" id="PS00194">
    <property type="entry name" value="THIOREDOXIN_1"/>
    <property type="match status" value="1"/>
</dbReference>
<dbReference type="PROSITE" id="PS51352">
    <property type="entry name" value="THIOREDOXIN_2"/>
    <property type="match status" value="1"/>
</dbReference>
<dbReference type="PANTHER" id="PTHR45663:SF11">
    <property type="entry name" value="GEO12009P1"/>
    <property type="match status" value="1"/>
</dbReference>
<dbReference type="InterPro" id="IPR013766">
    <property type="entry name" value="Thioredoxin_domain"/>
</dbReference>
<dbReference type="NCBIfam" id="TIGR01068">
    <property type="entry name" value="thioredoxin"/>
    <property type="match status" value="1"/>
</dbReference>
<evidence type="ECO:0000256" key="9">
    <source>
        <dbReference type="PIRSR" id="PIRSR000077-1"/>
    </source>
</evidence>
<dbReference type="InterPro" id="IPR017937">
    <property type="entry name" value="Thioredoxin_CS"/>
</dbReference>
<feature type="active site" description="Nucleophile" evidence="9">
    <location>
        <position position="30"/>
    </location>
</feature>
<feature type="site" description="Contributes to redox potential value" evidence="9">
    <location>
        <position position="31"/>
    </location>
</feature>
<dbReference type="PIRSF" id="PIRSF000077">
    <property type="entry name" value="Thioredoxin"/>
    <property type="match status" value="1"/>
</dbReference>
<dbReference type="GO" id="GO:0005829">
    <property type="term" value="C:cytosol"/>
    <property type="evidence" value="ECO:0007669"/>
    <property type="project" value="TreeGrafter"/>
</dbReference>
<feature type="site" description="Deprotonates C-terminal active site Cys" evidence="9">
    <location>
        <position position="24"/>
    </location>
</feature>
<dbReference type="RefSeq" id="WP_113672904.1">
    <property type="nucleotide sequence ID" value="NZ_CAJXUH010000017.1"/>
</dbReference>
<evidence type="ECO:0000313" key="13">
    <source>
        <dbReference type="Proteomes" id="UP000677305"/>
    </source>
</evidence>
<evidence type="ECO:0000256" key="8">
    <source>
        <dbReference type="PIRNR" id="PIRNR000077"/>
    </source>
</evidence>
<keyword evidence="5 10" id="KW-1015">Disulfide bond</keyword>
<name>A0A8J8MAF6_9FIRM</name>
<evidence type="ECO:0000256" key="10">
    <source>
        <dbReference type="PIRSR" id="PIRSR000077-4"/>
    </source>
</evidence>
<dbReference type="FunFam" id="3.40.30.10:FF:000001">
    <property type="entry name" value="Thioredoxin"/>
    <property type="match status" value="1"/>
</dbReference>
<reference evidence="12 13" key="1">
    <citation type="submission" date="2020-07" db="EMBL/GenBank/DDBJ databases">
        <title>Vallitalea guaymasensis genome.</title>
        <authorList>
            <person name="Postec A."/>
        </authorList>
    </citation>
    <scope>NUCLEOTIDE SEQUENCE [LARGE SCALE GENOMIC DNA]</scope>
    <source>
        <strain evidence="12 13">Ra1766G1</strain>
    </source>
</reference>
<sequence length="105" mass="11567">MALAFTDLNFEAEVLNSDIPVLVDFYADWCGPCKMMAPVIDELAKKYEGKAKIGKLNVDQNGETAQKYRVMSIPTMLLIKNGQVVDTVVGAVPKQQLESKIESAM</sequence>
<keyword evidence="4" id="KW-0249">Electron transport</keyword>
<evidence type="ECO:0000256" key="3">
    <source>
        <dbReference type="ARBA" id="ARBA00022448"/>
    </source>
</evidence>
<dbReference type="CDD" id="cd02947">
    <property type="entry name" value="TRX_family"/>
    <property type="match status" value="1"/>
</dbReference>
<evidence type="ECO:0000313" key="12">
    <source>
        <dbReference type="EMBL" id="QUH29298.1"/>
    </source>
</evidence>
<evidence type="ECO:0000256" key="1">
    <source>
        <dbReference type="ARBA" id="ARBA00008987"/>
    </source>
</evidence>
<dbReference type="GO" id="GO:0045454">
    <property type="term" value="P:cell redox homeostasis"/>
    <property type="evidence" value="ECO:0007669"/>
    <property type="project" value="TreeGrafter"/>
</dbReference>